<dbReference type="GO" id="GO:0005634">
    <property type="term" value="C:nucleus"/>
    <property type="evidence" value="ECO:0007669"/>
    <property type="project" value="TreeGrafter"/>
</dbReference>
<name>A0A7S0Z5Q3_9CHLO</name>
<dbReference type="CDD" id="cd00167">
    <property type="entry name" value="SANT"/>
    <property type="match status" value="2"/>
</dbReference>
<dbReference type="InterPro" id="IPR017930">
    <property type="entry name" value="Myb_dom"/>
</dbReference>
<feature type="domain" description="Myb-like" evidence="2">
    <location>
        <begin position="47"/>
        <end position="97"/>
    </location>
</feature>
<dbReference type="PROSITE" id="PS51294">
    <property type="entry name" value="HTH_MYB"/>
    <property type="match status" value="2"/>
</dbReference>
<feature type="region of interest" description="Disordered" evidence="1">
    <location>
        <begin position="448"/>
        <end position="517"/>
    </location>
</feature>
<dbReference type="EMBL" id="HBFO01004339">
    <property type="protein sequence ID" value="CAD8811901.1"/>
    <property type="molecule type" value="Transcribed_RNA"/>
</dbReference>
<dbReference type="InterPro" id="IPR001005">
    <property type="entry name" value="SANT/Myb"/>
</dbReference>
<protein>
    <submittedName>
        <fullName evidence="4">Uncharacterized protein</fullName>
    </submittedName>
</protein>
<accession>A0A7S0Z5Q3</accession>
<dbReference type="AlphaFoldDB" id="A0A7S0Z5Q3"/>
<evidence type="ECO:0000313" key="4">
    <source>
        <dbReference type="EMBL" id="CAD8811901.1"/>
    </source>
</evidence>
<feature type="region of interest" description="Disordered" evidence="1">
    <location>
        <begin position="350"/>
        <end position="382"/>
    </location>
</feature>
<dbReference type="GO" id="GO:0000978">
    <property type="term" value="F:RNA polymerase II cis-regulatory region sequence-specific DNA binding"/>
    <property type="evidence" value="ECO:0007669"/>
    <property type="project" value="TreeGrafter"/>
</dbReference>
<dbReference type="PROSITE" id="PS50090">
    <property type="entry name" value="MYB_LIKE"/>
    <property type="match status" value="2"/>
</dbReference>
<dbReference type="SUPFAM" id="SSF46689">
    <property type="entry name" value="Homeodomain-like"/>
    <property type="match status" value="1"/>
</dbReference>
<reference evidence="4" key="1">
    <citation type="submission" date="2021-01" db="EMBL/GenBank/DDBJ databases">
        <authorList>
            <person name="Corre E."/>
            <person name="Pelletier E."/>
            <person name="Niang G."/>
            <person name="Scheremetjew M."/>
            <person name="Finn R."/>
            <person name="Kale V."/>
            <person name="Holt S."/>
            <person name="Cochrane G."/>
            <person name="Meng A."/>
            <person name="Brown T."/>
            <person name="Cohen L."/>
        </authorList>
    </citation>
    <scope>NUCLEOTIDE SEQUENCE</scope>
    <source>
        <strain evidence="4">Clade-D-RCC1621</strain>
    </source>
</reference>
<dbReference type="Pfam" id="PF13921">
    <property type="entry name" value="Myb_DNA-bind_6"/>
    <property type="match status" value="1"/>
</dbReference>
<gene>
    <name evidence="4" type="ORF">OMED0930_LOCUS2995</name>
</gene>
<feature type="compositionally biased region" description="Basic and acidic residues" evidence="1">
    <location>
        <begin position="179"/>
        <end position="199"/>
    </location>
</feature>
<dbReference type="PANTHER" id="PTHR45614">
    <property type="entry name" value="MYB PROTEIN-RELATED"/>
    <property type="match status" value="1"/>
</dbReference>
<feature type="compositionally biased region" description="Low complexity" evidence="1">
    <location>
        <begin position="478"/>
        <end position="499"/>
    </location>
</feature>
<evidence type="ECO:0000259" key="2">
    <source>
        <dbReference type="PROSITE" id="PS50090"/>
    </source>
</evidence>
<dbReference type="PANTHER" id="PTHR45614:SF76">
    <property type="entry name" value="TRANSCRIPTION FACTOR MYB124"/>
    <property type="match status" value="1"/>
</dbReference>
<dbReference type="InterPro" id="IPR050560">
    <property type="entry name" value="MYB_TF"/>
</dbReference>
<feature type="compositionally biased region" description="Polar residues" evidence="1">
    <location>
        <begin position="200"/>
        <end position="222"/>
    </location>
</feature>
<feature type="compositionally biased region" description="Basic residues" evidence="1">
    <location>
        <begin position="500"/>
        <end position="517"/>
    </location>
</feature>
<feature type="compositionally biased region" description="Low complexity" evidence="1">
    <location>
        <begin position="350"/>
        <end position="361"/>
    </location>
</feature>
<dbReference type="Gene3D" id="1.10.10.60">
    <property type="entry name" value="Homeodomain-like"/>
    <property type="match status" value="2"/>
</dbReference>
<dbReference type="SMART" id="SM00717">
    <property type="entry name" value="SANT"/>
    <property type="match status" value="2"/>
</dbReference>
<feature type="domain" description="Myb-like" evidence="2">
    <location>
        <begin position="1"/>
        <end position="46"/>
    </location>
</feature>
<dbReference type="InterPro" id="IPR009057">
    <property type="entry name" value="Homeodomain-like_sf"/>
</dbReference>
<sequence length="517" mass="53249">MPWSAEEDDALRAIVRARGAKKWNDIARAIGTKCSKQCRRRWRNHLTNVIKEHEWTREEDETLLATHARIGNKWTEIARVVGGRTDNATKNRYAALIAKSGASAVKRRAGAITGALGGATKTNDVVTTPKAGRGKKKARIGTKSPPATPTSAKKRVRRKTTTPNGGIKSENDSDADDALEQRLSGERPSTLREALRASTERTTSAISPTLFTVPQSPSTSSLGNGGISESAGGAWRPSLSINVPKRGGGSVGGGGGAFGATSLMSMGASEAFLQGVSLGRSLSLSCAELDILREVQDMISPHAMAGSQGGTIGSAFVRYGNKSGGGGAPPQSQTTGDAQHIMNWLLSAAPAGEPSEAPTSSQAKRSNRGSSKAGDVSVNLPPAADGNAAANIERGATLKHFLSLKAAAASGNTPRGMVTANSIVPGSPGAMSVPSFTSSELNMLLNALGAAPPPTSPRSAPQRPPPSNLGVRARGIPTATMTSTSIATAAAPTTATASTKTRRSVRAARRAKTSPSS</sequence>
<feature type="compositionally biased region" description="Pro residues" evidence="1">
    <location>
        <begin position="451"/>
        <end position="467"/>
    </location>
</feature>
<feature type="domain" description="HTH myb-type" evidence="3">
    <location>
        <begin position="1"/>
        <end position="50"/>
    </location>
</feature>
<evidence type="ECO:0000259" key="3">
    <source>
        <dbReference type="PROSITE" id="PS51294"/>
    </source>
</evidence>
<proteinExistence type="predicted"/>
<evidence type="ECO:0000256" key="1">
    <source>
        <dbReference type="SAM" id="MobiDB-lite"/>
    </source>
</evidence>
<dbReference type="GO" id="GO:0000981">
    <property type="term" value="F:DNA-binding transcription factor activity, RNA polymerase II-specific"/>
    <property type="evidence" value="ECO:0007669"/>
    <property type="project" value="TreeGrafter"/>
</dbReference>
<feature type="domain" description="HTH myb-type" evidence="3">
    <location>
        <begin position="55"/>
        <end position="101"/>
    </location>
</feature>
<feature type="region of interest" description="Disordered" evidence="1">
    <location>
        <begin position="119"/>
        <end position="233"/>
    </location>
</feature>
<organism evidence="4">
    <name type="scientific">Ostreococcus mediterraneus</name>
    <dbReference type="NCBI Taxonomy" id="1486918"/>
    <lineage>
        <taxon>Eukaryota</taxon>
        <taxon>Viridiplantae</taxon>
        <taxon>Chlorophyta</taxon>
        <taxon>Mamiellophyceae</taxon>
        <taxon>Mamiellales</taxon>
        <taxon>Bathycoccaceae</taxon>
        <taxon>Ostreococcus</taxon>
    </lineage>
</organism>